<accession>A0ABR1GLG9</accession>
<name>A0ABR1GLG9_9HYPO</name>
<comment type="caution">
    <text evidence="1">The sequence shown here is derived from an EMBL/GenBank/DDBJ whole genome shotgun (WGS) entry which is preliminary data.</text>
</comment>
<reference evidence="1 2" key="1">
    <citation type="journal article" date="2025" name="Microbiol. Resour. Announc.">
        <title>Draft genome sequences for Neonectria magnoliae and Neonectria punicea, canker pathogens of Liriodendron tulipifera and Acer saccharum in West Virginia.</title>
        <authorList>
            <person name="Petronek H.M."/>
            <person name="Kasson M.T."/>
            <person name="Metheny A.M."/>
            <person name="Stauder C.M."/>
            <person name="Lovett B."/>
            <person name="Lynch S.C."/>
            <person name="Garnas J.R."/>
            <person name="Kasson L.R."/>
            <person name="Stajich J.E."/>
        </authorList>
    </citation>
    <scope>NUCLEOTIDE SEQUENCE [LARGE SCALE GENOMIC DNA]</scope>
    <source>
        <strain evidence="1 2">NRRL 64653</strain>
    </source>
</reference>
<dbReference type="EMBL" id="JAZAVJ010000286">
    <property type="protein sequence ID" value="KAK7402732.1"/>
    <property type="molecule type" value="Genomic_DNA"/>
</dbReference>
<proteinExistence type="predicted"/>
<evidence type="ECO:0000313" key="2">
    <source>
        <dbReference type="Proteomes" id="UP001498476"/>
    </source>
</evidence>
<protein>
    <submittedName>
        <fullName evidence="1">Uncharacterized protein</fullName>
    </submittedName>
</protein>
<gene>
    <name evidence="1" type="ORF">QQX98_011521</name>
</gene>
<sequence>MAFKTLYIEHEAARDEFQNQFTTAAACNQPGRSRARTHGDRPQPIPGTEITFSVDSVPQLSIMDIWKQHMPDCPASVAHPRPWIPNRLLRAFRNPKGQLSAYLGNSVEVVDKWVGARRKPMLQLVQHNNAFNGVNHMLVLVCWADLLVWQKELLEGKDDPFLEVLERHAVQRSAGLGRSFMSSAWCKR</sequence>
<keyword evidence="2" id="KW-1185">Reference proteome</keyword>
<organism evidence="1 2">
    <name type="scientific">Neonectria punicea</name>
    <dbReference type="NCBI Taxonomy" id="979145"/>
    <lineage>
        <taxon>Eukaryota</taxon>
        <taxon>Fungi</taxon>
        <taxon>Dikarya</taxon>
        <taxon>Ascomycota</taxon>
        <taxon>Pezizomycotina</taxon>
        <taxon>Sordariomycetes</taxon>
        <taxon>Hypocreomycetidae</taxon>
        <taxon>Hypocreales</taxon>
        <taxon>Nectriaceae</taxon>
        <taxon>Neonectria</taxon>
    </lineage>
</organism>
<dbReference type="Proteomes" id="UP001498476">
    <property type="component" value="Unassembled WGS sequence"/>
</dbReference>
<dbReference type="PROSITE" id="PS51257">
    <property type="entry name" value="PROKAR_LIPOPROTEIN"/>
    <property type="match status" value="1"/>
</dbReference>
<evidence type="ECO:0000313" key="1">
    <source>
        <dbReference type="EMBL" id="KAK7402732.1"/>
    </source>
</evidence>